<feature type="transmembrane region" description="Helical" evidence="1">
    <location>
        <begin position="12"/>
        <end position="39"/>
    </location>
</feature>
<dbReference type="PANTHER" id="PTHR41324">
    <property type="entry name" value="MEMBRANE PROTEIN-RELATED"/>
    <property type="match status" value="1"/>
</dbReference>
<feature type="transmembrane region" description="Helical" evidence="1">
    <location>
        <begin position="215"/>
        <end position="236"/>
    </location>
</feature>
<feature type="transmembrane region" description="Helical" evidence="1">
    <location>
        <begin position="272"/>
        <end position="299"/>
    </location>
</feature>
<feature type="transmembrane region" description="Helical" evidence="1">
    <location>
        <begin position="45"/>
        <end position="64"/>
    </location>
</feature>
<dbReference type="Proteomes" id="UP000273145">
    <property type="component" value="Chromosome"/>
</dbReference>
<accession>A0A3Q8S3Z2</accession>
<sequence>MNLRWTSVAWSIVYLLLLLSFATPFSFITIFVMLLPGVILYTTLSLRSFLVHIAVVWAVAFLLLSNPAILLLAVFFMIPVIVMGHLYKTKASAFKVVAMGTGTLLAEFLLVFLGITVIFGFNLASSIEDTLNTMTTLMENMADSGLIATELVWSPEVTQQLSNLAARMTPFTMIVCSLMLAAITHLIARPTLNSLGHAVPSFPPLRDWRLPRSLIWYYLVTVLLTLFGGPALMDGFIGTILLNLSPMLNFLFMIQAASFFFFLAYHKKWNPAIPVLLIIVMLFIPPLKIVGILDIAAPLREMITRSRR</sequence>
<protein>
    <submittedName>
        <fullName evidence="2">DUF2232 domain-containing protein</fullName>
    </submittedName>
</protein>
<organism evidence="2 3">
    <name type="scientific">Paenibacillus lentus</name>
    <dbReference type="NCBI Taxonomy" id="1338368"/>
    <lineage>
        <taxon>Bacteria</taxon>
        <taxon>Bacillati</taxon>
        <taxon>Bacillota</taxon>
        <taxon>Bacilli</taxon>
        <taxon>Bacillales</taxon>
        <taxon>Paenibacillaceae</taxon>
        <taxon>Paenibacillus</taxon>
    </lineage>
</organism>
<gene>
    <name evidence="2" type="ORF">EIM92_04845</name>
</gene>
<keyword evidence="1" id="KW-0472">Membrane</keyword>
<evidence type="ECO:0000313" key="3">
    <source>
        <dbReference type="Proteomes" id="UP000273145"/>
    </source>
</evidence>
<keyword evidence="1" id="KW-0812">Transmembrane</keyword>
<dbReference type="RefSeq" id="WP_125081713.1">
    <property type="nucleotide sequence ID" value="NZ_CP034248.1"/>
</dbReference>
<reference evidence="2 3" key="1">
    <citation type="submission" date="2018-11" db="EMBL/GenBank/DDBJ databases">
        <title>Genome sequencing of Paenibacillus lentus DSM25539(T).</title>
        <authorList>
            <person name="Kook J.-K."/>
            <person name="Park S.-N."/>
            <person name="Lim Y.K."/>
        </authorList>
    </citation>
    <scope>NUCLEOTIDE SEQUENCE [LARGE SCALE GENOMIC DNA]</scope>
    <source>
        <strain evidence="2 3">DSM 25539</strain>
    </source>
</reference>
<feature type="transmembrane region" description="Helical" evidence="1">
    <location>
        <begin position="168"/>
        <end position="188"/>
    </location>
</feature>
<feature type="transmembrane region" description="Helical" evidence="1">
    <location>
        <begin position="69"/>
        <end position="87"/>
    </location>
</feature>
<dbReference type="AlphaFoldDB" id="A0A3Q8S3Z2"/>
<evidence type="ECO:0000313" key="2">
    <source>
        <dbReference type="EMBL" id="AZK45608.1"/>
    </source>
</evidence>
<proteinExistence type="predicted"/>
<dbReference type="EMBL" id="CP034248">
    <property type="protein sequence ID" value="AZK45608.1"/>
    <property type="molecule type" value="Genomic_DNA"/>
</dbReference>
<keyword evidence="3" id="KW-1185">Reference proteome</keyword>
<dbReference type="PANTHER" id="PTHR41324:SF1">
    <property type="entry name" value="DUF2232 DOMAIN-CONTAINING PROTEIN"/>
    <property type="match status" value="1"/>
</dbReference>
<evidence type="ECO:0000256" key="1">
    <source>
        <dbReference type="SAM" id="Phobius"/>
    </source>
</evidence>
<dbReference type="OrthoDB" id="2987886at2"/>
<dbReference type="InterPro" id="IPR018710">
    <property type="entry name" value="DUF2232"/>
</dbReference>
<feature type="transmembrane region" description="Helical" evidence="1">
    <location>
        <begin position="99"/>
        <end position="124"/>
    </location>
</feature>
<name>A0A3Q8S3Z2_9BACL</name>
<keyword evidence="1" id="KW-1133">Transmembrane helix</keyword>
<feature type="transmembrane region" description="Helical" evidence="1">
    <location>
        <begin position="248"/>
        <end position="266"/>
    </location>
</feature>
<dbReference type="Pfam" id="PF09991">
    <property type="entry name" value="DUF2232"/>
    <property type="match status" value="1"/>
</dbReference>
<dbReference type="KEGG" id="plen:EIM92_04845"/>